<dbReference type="AlphaFoldDB" id="A0A0N4UJE8"/>
<dbReference type="OrthoDB" id="5862419at2759"/>
<proteinExistence type="predicted"/>
<dbReference type="PANTHER" id="PTHR10974:SF75">
    <property type="entry name" value="SULFATASE DOMAIN-CONTAINING PROTEIN"/>
    <property type="match status" value="1"/>
</dbReference>
<dbReference type="Proteomes" id="UP000038040">
    <property type="component" value="Unplaced"/>
</dbReference>
<reference evidence="1 3" key="2">
    <citation type="submission" date="2018-11" db="EMBL/GenBank/DDBJ databases">
        <authorList>
            <consortium name="Pathogen Informatics"/>
        </authorList>
    </citation>
    <scope>NUCLEOTIDE SEQUENCE [LARGE SCALE GENOMIC DNA]</scope>
</reference>
<sequence>MIIYLSDRCELPKNNPWDPSIVNFLHPKYEQSNCILKPRLTELLNGQLVDVSNETTECNYRCLYVKGEKGFRTDPWTTMAKNLTYNVTCDFVETQCSVDSHIFYRYIHIQVLKSKTKHFQAEDKLNPSILMVIHDSTSLGSGIRTLVRSNEFLPDRRYYGDITMRRFFTIITRLVSTVGQMLTLCLQVGLNENETVTYDFIRKKYATFVADEWCCAFTWPNCYGYKNPQFDHYAAPLIGRVETKKVAAEFAKSFFDNDCQSKYHKIIEYSEKFVKTYDGVAKFVVVWFSFAHNDLNSLYPADKYFADFFENNIEQLKGSFIFWMADHGLRFGGPRQTKAGFIEDNNPFLAIAVPEYLRSNAQLLLNMRRNSKRHTSQYDIFATLYDIANVAGRKNFNDWSFHDFRDDLGLVRGGTRARSLFRPILYDRTCQEMFIPMDHCICLNSWRNLPNDSKEVIHIAEVLVKYINDEVRNATPTGSCALLKFQKVDKAEIFEEHSITRIAVIASPSYGKYQAIVKDKGDGDLEVVSTISRLDSYGNQGQCQKGEKIRPLCYCTNTNLTNSKKLIQK</sequence>
<dbReference type="STRING" id="318479.A0A0N4UJE8"/>
<protein>
    <submittedName>
        <fullName evidence="1 4">Uncharacterized protein</fullName>
    </submittedName>
</protein>
<dbReference type="SUPFAM" id="SSF53649">
    <property type="entry name" value="Alkaline phosphatase-like"/>
    <property type="match status" value="1"/>
</dbReference>
<dbReference type="GO" id="GO:0005615">
    <property type="term" value="C:extracellular space"/>
    <property type="evidence" value="ECO:0007669"/>
    <property type="project" value="TreeGrafter"/>
</dbReference>
<evidence type="ECO:0000313" key="3">
    <source>
        <dbReference type="Proteomes" id="UP000274756"/>
    </source>
</evidence>
<dbReference type="Pfam" id="PF02995">
    <property type="entry name" value="DUF229"/>
    <property type="match status" value="1"/>
</dbReference>
<evidence type="ECO:0000313" key="2">
    <source>
        <dbReference type="Proteomes" id="UP000038040"/>
    </source>
</evidence>
<keyword evidence="3" id="KW-1185">Reference proteome</keyword>
<dbReference type="InterPro" id="IPR017850">
    <property type="entry name" value="Alkaline_phosphatase_core_sf"/>
</dbReference>
<dbReference type="Proteomes" id="UP000274756">
    <property type="component" value="Unassembled WGS sequence"/>
</dbReference>
<reference evidence="4" key="1">
    <citation type="submission" date="2017-02" db="UniProtKB">
        <authorList>
            <consortium name="WormBaseParasite"/>
        </authorList>
    </citation>
    <scope>IDENTIFICATION</scope>
</reference>
<dbReference type="InterPro" id="IPR004245">
    <property type="entry name" value="DUF229"/>
</dbReference>
<evidence type="ECO:0000313" key="4">
    <source>
        <dbReference type="WBParaSite" id="DME_0000778301-mRNA-1"/>
    </source>
</evidence>
<dbReference type="WBParaSite" id="DME_0000778301-mRNA-1">
    <property type="protein sequence ID" value="DME_0000778301-mRNA-1"/>
    <property type="gene ID" value="DME_0000778301"/>
</dbReference>
<organism evidence="2 4">
    <name type="scientific">Dracunculus medinensis</name>
    <name type="common">Guinea worm</name>
    <dbReference type="NCBI Taxonomy" id="318479"/>
    <lineage>
        <taxon>Eukaryota</taxon>
        <taxon>Metazoa</taxon>
        <taxon>Ecdysozoa</taxon>
        <taxon>Nematoda</taxon>
        <taxon>Chromadorea</taxon>
        <taxon>Rhabditida</taxon>
        <taxon>Spirurina</taxon>
        <taxon>Dracunculoidea</taxon>
        <taxon>Dracunculidae</taxon>
        <taxon>Dracunculus</taxon>
    </lineage>
</organism>
<name>A0A0N4UJE8_DRAME</name>
<evidence type="ECO:0000313" key="1">
    <source>
        <dbReference type="EMBL" id="VDN52007.1"/>
    </source>
</evidence>
<dbReference type="EMBL" id="UYYG01000040">
    <property type="protein sequence ID" value="VDN52007.1"/>
    <property type="molecule type" value="Genomic_DNA"/>
</dbReference>
<dbReference type="PANTHER" id="PTHR10974">
    <property type="entry name" value="FI08016P-RELATED"/>
    <property type="match status" value="1"/>
</dbReference>
<gene>
    <name evidence="1" type="ORF">DME_LOCUS1980</name>
</gene>
<accession>A0A0N4UJE8</accession>